<evidence type="ECO:0000256" key="2">
    <source>
        <dbReference type="RuleBase" id="RU003968"/>
    </source>
</evidence>
<dbReference type="PROSITE" id="PS00624">
    <property type="entry name" value="GMC_OXRED_2"/>
    <property type="match status" value="2"/>
</dbReference>
<dbReference type="SUPFAM" id="SSF54373">
    <property type="entry name" value="FAD-linked reductases, C-terminal domain"/>
    <property type="match status" value="2"/>
</dbReference>
<dbReference type="GO" id="GO:0016614">
    <property type="term" value="F:oxidoreductase activity, acting on CH-OH group of donors"/>
    <property type="evidence" value="ECO:0007669"/>
    <property type="project" value="InterPro"/>
</dbReference>
<dbReference type="InterPro" id="IPR007867">
    <property type="entry name" value="GMC_OxRtase_C"/>
</dbReference>
<evidence type="ECO:0000259" key="4">
    <source>
        <dbReference type="PROSITE" id="PS00623"/>
    </source>
</evidence>
<comment type="similarity">
    <text evidence="1 2">Belongs to the GMC oxidoreductase family.</text>
</comment>
<accession>A0A7R9E3V9</accession>
<dbReference type="Gene3D" id="3.30.560.10">
    <property type="entry name" value="Glucose Oxidase, domain 3"/>
    <property type="match status" value="2"/>
</dbReference>
<reference evidence="6" key="1">
    <citation type="submission" date="2020-11" db="EMBL/GenBank/DDBJ databases">
        <authorList>
            <person name="Tran Van P."/>
        </authorList>
    </citation>
    <scope>NUCLEOTIDE SEQUENCE</scope>
</reference>
<dbReference type="GO" id="GO:0004190">
    <property type="term" value="F:aspartic-type endopeptidase activity"/>
    <property type="evidence" value="ECO:0007669"/>
    <property type="project" value="InterPro"/>
</dbReference>
<feature type="domain" description="Glucose-methanol-choline oxidoreductase N-terminal" evidence="4">
    <location>
        <begin position="991"/>
        <end position="1014"/>
    </location>
</feature>
<dbReference type="PROSITE" id="PS00141">
    <property type="entry name" value="ASP_PROTEASE"/>
    <property type="match status" value="1"/>
</dbReference>
<keyword evidence="2" id="KW-0285">Flavoprotein</keyword>
<proteinExistence type="inferred from homology"/>
<dbReference type="PROSITE" id="PS00623">
    <property type="entry name" value="GMC_OXRED_1"/>
    <property type="match status" value="2"/>
</dbReference>
<gene>
    <name evidence="6" type="ORF">TMSB3V08_LOCUS2665</name>
</gene>
<organism evidence="6">
    <name type="scientific">Timema monikensis</name>
    <dbReference type="NCBI Taxonomy" id="170555"/>
    <lineage>
        <taxon>Eukaryota</taxon>
        <taxon>Metazoa</taxon>
        <taxon>Ecdysozoa</taxon>
        <taxon>Arthropoda</taxon>
        <taxon>Hexapoda</taxon>
        <taxon>Insecta</taxon>
        <taxon>Pterygota</taxon>
        <taxon>Neoptera</taxon>
        <taxon>Polyneoptera</taxon>
        <taxon>Phasmatodea</taxon>
        <taxon>Timematodea</taxon>
        <taxon>Timematoidea</taxon>
        <taxon>Timematidae</taxon>
        <taxon>Timema</taxon>
    </lineage>
</organism>
<dbReference type="Gene3D" id="3.50.50.60">
    <property type="entry name" value="FAD/NAD(P)-binding domain"/>
    <property type="match status" value="2"/>
</dbReference>
<dbReference type="Pfam" id="PF00732">
    <property type="entry name" value="GMC_oxred_N"/>
    <property type="match status" value="2"/>
</dbReference>
<evidence type="ECO:0000256" key="3">
    <source>
        <dbReference type="SAM" id="MobiDB-lite"/>
    </source>
</evidence>
<dbReference type="GO" id="GO:0050660">
    <property type="term" value="F:flavin adenine dinucleotide binding"/>
    <property type="evidence" value="ECO:0007669"/>
    <property type="project" value="InterPro"/>
</dbReference>
<dbReference type="PANTHER" id="PTHR11552:SF217">
    <property type="entry name" value="GLUCOSE DEHYDROGENASE [FAD, QUINONE]"/>
    <property type="match status" value="1"/>
</dbReference>
<dbReference type="CDD" id="cd00303">
    <property type="entry name" value="retropepsin_like"/>
    <property type="match status" value="1"/>
</dbReference>
<evidence type="ECO:0000259" key="5">
    <source>
        <dbReference type="PROSITE" id="PS00624"/>
    </source>
</evidence>
<sequence>MSAWTTSLSTFGVWSVESDGAVYVNGHVEGCAVHILIDTGAAVSLIHRDVWESVKGRSKMSVAPTLACIVNPSGDPINTEGEVEMAVKISVTQVLHRLLVVCNITQQCILEVDFLIKNQGDVLFSSSELLLGDSVVGLITIPKKNNVNGTSVWNVAVDKTMIVPSFSEVFIRGTVNAAHDKVTGLLEPSFNLREKHGFIAAHVLACIQNKELPIRLINPGPSTVTMRAGTTIGQFFEVPQETQVATIGKINTKRLRFIPSMDGSCSIGGGSHWTSPTCHSTPVAGLSTAGAVLFTNLITTLLQAQEELCNTEIYPPDISSYREDYDFIVVGGGSAGAVVASRLSEIPDWNVLLIEAGGDPTIESEIPLLYPYLQKSEIDWQYKTEPQSGACLGFINRQCTWPRGKVLGGSSTINAMLYLRGHKWDYDNWSANGNAGWSYEEVLPYFKKSEKLEDEDLLRHENTSNYHGTDGYLPINHFRHQHPVANAIIDACKEAGYKHSIDHNADDDERSQLYHTNSKNGQRWNTAKAFLGPAKDRKNLHVTKFSHVTKILIDPSTNKVYGVQFKKGEDINEVKVTKEVILSAGAINSPQILMLSGIGPKLHLGAVGVSPIINDLPVGYNLQDHVAFIGYVFSVNKSKAVPMSTTFLYDATYEYLRYRTGPLSGIGAIPAGVFLNTRKGKKAPPDMQLHFLSLYANDTNTIDILENVYNFVPEITEEFRKHIAESDLILTYHTLNRPRSRGRIMLRNLDPIEHPLIYANYLHHPDDIKAIVDSIEKLSIILDTKRMRQEEAKIIDLKLAACKGYEFKTRDYWECAVREMAYTTYHPSGTCKMGPSTDPMAVIDPELKVYGVEGLRVADASIMPVVVTGNTNAPTIMIVLFTNLITTLLQAQGELGNIDIYPPDVSSYREDYDFIVIGGGSAGAVVASRLSEIPDWNVLLIEAGGDPTIESEIPLLYPYLQKSEIDWQYKTEPQSGACLGFINRQCTWPRGKVLGGSSTINAMLYIRGHKWDYDNWAAKGNTGWSYEEVLPYFKKSEKLEDEGVLSQENSSKYHGTDGYLPINRFSHKHPVLRALIEASRESGYKEVLDHNSDESEGISEYNTNTKDGRRWNTAKAFLGPAKDRKNLHVTKFSQVTKILIDPSTNKVYGVQFKKGEDINEVKVTKEVILSAGAINSPQILMLSGIGPKLHLGAVGVSPIINDLPVGYNLQDHVAFIGQVFSLNRSKPVSLSPTFYHDASYEYLRYRTGPLSGIGSLATSAFFKTSKISEEPPDMQMHFLSVQANDTKAIDIFTKNIGLVPEIAEELLKYIVESDVIIPFHTLNRPRSIGRIMLKSLDPMENPLIFANYLQHSDDLTAIVDSVEIFSTILNTERMRREEAQVLDLKLAACRGTEFNTRDYWECAVREMSYTTYHPSGTCKMGPSTDPMAVVDPELKVYGVEGLRVADASIMPVVVTGNTNAPTIMIGEKAADLCSNAFPVNRQKCYQQKQSEPQHREQTSGYRVRLHHRGGR</sequence>
<dbReference type="Gene3D" id="2.40.70.10">
    <property type="entry name" value="Acid Proteases"/>
    <property type="match status" value="1"/>
</dbReference>
<feature type="domain" description="Glucose-methanol-choline oxidoreductase N-terminal" evidence="5">
    <location>
        <begin position="585"/>
        <end position="599"/>
    </location>
</feature>
<dbReference type="EMBL" id="OB793022">
    <property type="protein sequence ID" value="CAD7425761.1"/>
    <property type="molecule type" value="Genomic_DNA"/>
</dbReference>
<dbReference type="InterPro" id="IPR000172">
    <property type="entry name" value="GMC_OxRdtase_N"/>
</dbReference>
<keyword evidence="2" id="KW-0274">FAD</keyword>
<protein>
    <recommendedName>
        <fullName evidence="4 5">Glucose-methanol-choline oxidoreductase N-terminal domain-containing protein</fullName>
    </recommendedName>
</protein>
<dbReference type="InterPro" id="IPR001969">
    <property type="entry name" value="Aspartic_peptidase_AS"/>
</dbReference>
<dbReference type="GO" id="GO:0006508">
    <property type="term" value="P:proteolysis"/>
    <property type="evidence" value="ECO:0007669"/>
    <property type="project" value="InterPro"/>
</dbReference>
<feature type="domain" description="Glucose-methanol-choline oxidoreductase N-terminal" evidence="4">
    <location>
        <begin position="404"/>
        <end position="427"/>
    </location>
</feature>
<dbReference type="SUPFAM" id="SSF50630">
    <property type="entry name" value="Acid proteases"/>
    <property type="match status" value="1"/>
</dbReference>
<dbReference type="Pfam" id="PF05199">
    <property type="entry name" value="GMC_oxred_C"/>
    <property type="match status" value="2"/>
</dbReference>
<dbReference type="PANTHER" id="PTHR11552">
    <property type="entry name" value="GLUCOSE-METHANOL-CHOLINE GMC OXIDOREDUCTASE"/>
    <property type="match status" value="1"/>
</dbReference>
<dbReference type="InterPro" id="IPR036188">
    <property type="entry name" value="FAD/NAD-bd_sf"/>
</dbReference>
<dbReference type="SUPFAM" id="SSF51905">
    <property type="entry name" value="FAD/NAD(P)-binding domain"/>
    <property type="match status" value="2"/>
</dbReference>
<evidence type="ECO:0000256" key="1">
    <source>
        <dbReference type="ARBA" id="ARBA00010790"/>
    </source>
</evidence>
<name>A0A7R9E3V9_9NEOP</name>
<feature type="domain" description="Glucose-methanol-choline oxidoreductase N-terminal" evidence="5">
    <location>
        <begin position="1172"/>
        <end position="1186"/>
    </location>
</feature>
<dbReference type="InterPro" id="IPR021109">
    <property type="entry name" value="Peptidase_aspartic_dom_sf"/>
</dbReference>
<feature type="region of interest" description="Disordered" evidence="3">
    <location>
        <begin position="1486"/>
        <end position="1511"/>
    </location>
</feature>
<dbReference type="InterPro" id="IPR012132">
    <property type="entry name" value="GMC_OxRdtase"/>
</dbReference>
<evidence type="ECO:0000313" key="6">
    <source>
        <dbReference type="EMBL" id="CAD7425761.1"/>
    </source>
</evidence>